<accession>A0A6J7NVP6</accession>
<dbReference type="EMBL" id="CAFBOV010000087">
    <property type="protein sequence ID" value="CAB4996345.1"/>
    <property type="molecule type" value="Genomic_DNA"/>
</dbReference>
<name>A0A6J7NVP6_9ZZZZ</name>
<gene>
    <name evidence="1" type="ORF">UFOPK4020_00557</name>
</gene>
<dbReference type="AlphaFoldDB" id="A0A6J7NVP6"/>
<reference evidence="1" key="1">
    <citation type="submission" date="2020-05" db="EMBL/GenBank/DDBJ databases">
        <authorList>
            <person name="Chiriac C."/>
            <person name="Salcher M."/>
            <person name="Ghai R."/>
            <person name="Kavagutti S V."/>
        </authorList>
    </citation>
    <scope>NUCLEOTIDE SEQUENCE</scope>
</reference>
<evidence type="ECO:0000313" key="1">
    <source>
        <dbReference type="EMBL" id="CAB4996345.1"/>
    </source>
</evidence>
<protein>
    <submittedName>
        <fullName evidence="1">Unannotated protein</fullName>
    </submittedName>
</protein>
<sequence>MYASRVASPAKICWPTRPSSIALNANFSIRWAIGLFAFISDAHSSATFSNSAWGTTALTMPIRCASSAEYSRPRKNISRANFCPTWRARYAEPKPPSKLATSASVCLKRACSLLAKVKSLTTCRLCPPPAAQPGTTQMTIFGMNRINRCTSSMCNRPVLALFLFMSPSPSSYL</sequence>
<organism evidence="1">
    <name type="scientific">freshwater metagenome</name>
    <dbReference type="NCBI Taxonomy" id="449393"/>
    <lineage>
        <taxon>unclassified sequences</taxon>
        <taxon>metagenomes</taxon>
        <taxon>ecological metagenomes</taxon>
    </lineage>
</organism>
<proteinExistence type="predicted"/>